<name>A0A921LRD3_9ACTN</name>
<evidence type="ECO:0008006" key="4">
    <source>
        <dbReference type="Google" id="ProtNLM"/>
    </source>
</evidence>
<sequence length="99" mass="9989">MGTRMKTMKRTLAVASACCAVVGAAAVLGAPRTASADPVEQGVIITLGDELSRRDGMITYAVGSYRALDGTADPGEFAPDLTVTVPESIAEGGESGSEA</sequence>
<reference evidence="2" key="1">
    <citation type="journal article" date="2021" name="PeerJ">
        <title>Extensive microbial diversity within the chicken gut microbiome revealed by metagenomics and culture.</title>
        <authorList>
            <person name="Gilroy R."/>
            <person name="Ravi A."/>
            <person name="Getino M."/>
            <person name="Pursley I."/>
            <person name="Horton D.L."/>
            <person name="Alikhan N.F."/>
            <person name="Baker D."/>
            <person name="Gharbi K."/>
            <person name="Hall N."/>
            <person name="Watson M."/>
            <person name="Adriaenssens E.M."/>
            <person name="Foster-Nyarko E."/>
            <person name="Jarju S."/>
            <person name="Secka A."/>
            <person name="Antonio M."/>
            <person name="Oren A."/>
            <person name="Chaudhuri R.R."/>
            <person name="La Ragione R."/>
            <person name="Hildebrand F."/>
            <person name="Pallen M.J."/>
        </authorList>
    </citation>
    <scope>NUCLEOTIDE SEQUENCE</scope>
    <source>
        <strain evidence="2">ChiGjej2B2-7701</strain>
    </source>
</reference>
<keyword evidence="1" id="KW-0732">Signal</keyword>
<feature type="chain" id="PRO_5037218584" description="Secreted protein" evidence="1">
    <location>
        <begin position="37"/>
        <end position="99"/>
    </location>
</feature>
<gene>
    <name evidence="2" type="ORF">K8U80_05830</name>
</gene>
<dbReference type="Proteomes" id="UP000746751">
    <property type="component" value="Unassembled WGS sequence"/>
</dbReference>
<evidence type="ECO:0000256" key="1">
    <source>
        <dbReference type="SAM" id="SignalP"/>
    </source>
</evidence>
<accession>A0A921LRD3</accession>
<dbReference type="AlphaFoldDB" id="A0A921LRD3"/>
<comment type="caution">
    <text evidence="2">The sequence shown here is derived from an EMBL/GenBank/DDBJ whole genome shotgun (WGS) entry which is preliminary data.</text>
</comment>
<organism evidence="2 3">
    <name type="scientific">Collinsella ihumii</name>
    <dbReference type="NCBI Taxonomy" id="1720204"/>
    <lineage>
        <taxon>Bacteria</taxon>
        <taxon>Bacillati</taxon>
        <taxon>Actinomycetota</taxon>
        <taxon>Coriobacteriia</taxon>
        <taxon>Coriobacteriales</taxon>
        <taxon>Coriobacteriaceae</taxon>
        <taxon>Collinsella</taxon>
    </lineage>
</organism>
<feature type="signal peptide" evidence="1">
    <location>
        <begin position="1"/>
        <end position="36"/>
    </location>
</feature>
<reference evidence="2" key="2">
    <citation type="submission" date="2021-09" db="EMBL/GenBank/DDBJ databases">
        <authorList>
            <person name="Gilroy R."/>
        </authorList>
    </citation>
    <scope>NUCLEOTIDE SEQUENCE</scope>
    <source>
        <strain evidence="2">ChiGjej2B2-7701</strain>
    </source>
</reference>
<dbReference type="EMBL" id="DYVF01000041">
    <property type="protein sequence ID" value="HJG30897.1"/>
    <property type="molecule type" value="Genomic_DNA"/>
</dbReference>
<proteinExistence type="predicted"/>
<protein>
    <recommendedName>
        <fullName evidence="4">Secreted protein</fullName>
    </recommendedName>
</protein>
<evidence type="ECO:0000313" key="3">
    <source>
        <dbReference type="Proteomes" id="UP000746751"/>
    </source>
</evidence>
<evidence type="ECO:0000313" key="2">
    <source>
        <dbReference type="EMBL" id="HJG30897.1"/>
    </source>
</evidence>